<name>A0ABT1T160_9SPHI</name>
<feature type="domain" description="Secretion system C-terminal sorting" evidence="1">
    <location>
        <begin position="992"/>
        <end position="1060"/>
    </location>
</feature>
<evidence type="ECO:0000313" key="3">
    <source>
        <dbReference type="Proteomes" id="UP001204376"/>
    </source>
</evidence>
<protein>
    <submittedName>
        <fullName evidence="2">T9SS type A sorting domain-containing protein</fullName>
    </submittedName>
</protein>
<accession>A0ABT1T160</accession>
<organism evidence="2 3">
    <name type="scientific">Mucilaginibacter aquariorum</name>
    <dbReference type="NCBI Taxonomy" id="2967225"/>
    <lineage>
        <taxon>Bacteria</taxon>
        <taxon>Pseudomonadati</taxon>
        <taxon>Bacteroidota</taxon>
        <taxon>Sphingobacteriia</taxon>
        <taxon>Sphingobacteriales</taxon>
        <taxon>Sphingobacteriaceae</taxon>
        <taxon>Mucilaginibacter</taxon>
    </lineage>
</organism>
<sequence length="1068" mass="113670">MLEQKSFAKTANDYGSPSVTVNIAASPIDISDANTAANGITQGTLRPGQTDIVLYGFGFNTSSAMTVSGFKLNATYTGGNGAGLYLTSGRLYKNTTANTFTGATLVTSTGVAFTYGQAATAITITGLSESFTTGASPVYYFIVADALMNFNSVNASSQTMQFKFATAQTASVTSNTGTYAANINVDGKTFTIAPATLTISDNNLTANGITTGPISFGQTNIVLYSFKLVVDGVFYLTKLEVQSSANANPYFQNGKIYRSTTQYFSDAALIDGTVGFNSANTAITGMTDSLNSFTGATNTYYYFLVGDLTKTNLGAGPIQFKFTTSTYGFTEGDPYRQVYPSANINGLSFSILTTYKWVGQSSTDFNSVSNYKTLLNGNIGTTPPGSSSNIYISDSYTRLPILTADITVGAITFDGTPPPALSLNTKTLTVNNRLVTTSGTTATITGTGTVTLPSTAISTMASTSAINLTGNAIVANSGTFTLSSDANGTAAIGQLSGSSAFTGTYIVQRYFTGGSQSNRGWRLMSSPVNNSGTIPVTAAATYNFASLKTNMFVVSPGGATNGFDTGTGYTILLYNTLTKLFTWPTSITSSYNVGSGFYYYFRGNRTDAGGNKLTRVGGIYATPEANVVGLQVGVLNQGSFSYPLLMNGGNWNQLGNPYPSSILLPSGTGSGAGTPYTNTTGFVYTYLSTANSVMVAPSAISIASGQGFFVKATAAGASVNFTESLKSSAQVTGGNLLLGKPIGTQEPIIALKMIQDSANYDVAYVRFLDSYKTTYDEMEDADDLNASGQAVFLGTMTSDNHQVAVASQPLDKQKTSIFLSVNDNTSGLYTIKKMDLSGIPSVYNVWLVDHFKKDSLDIRANDTYKFNLDKSNPQTYGSTRFEIVIRKKSLPPYQLISFKGTRAGTDILLNWSTLNEYDYTSFELQKSTDGITFDAVKNMQSSSQGSYAFKDIYTNNSTANIYYRLKQVDSNEQITYSNVIIVTTAGSGTFNIFPNPATNAIQFKLDQPIKSQVRLNIFNTMGILMKSNNFSSSTGQQDVTSLTPGNYTIELTDLSSKKIILTGKFIKI</sequence>
<dbReference type="NCBIfam" id="TIGR04183">
    <property type="entry name" value="Por_Secre_tail"/>
    <property type="match status" value="1"/>
</dbReference>
<dbReference type="InterPro" id="IPR026444">
    <property type="entry name" value="Secre_tail"/>
</dbReference>
<reference evidence="2 3" key="1">
    <citation type="submission" date="2022-07" db="EMBL/GenBank/DDBJ databases">
        <title>Mucilaginibacter sp. JC4.</title>
        <authorList>
            <person name="Le V."/>
            <person name="Ko S.-R."/>
            <person name="Ahn C.-Y."/>
            <person name="Oh H.-M."/>
        </authorList>
    </citation>
    <scope>NUCLEOTIDE SEQUENCE [LARGE SCALE GENOMIC DNA]</scope>
    <source>
        <strain evidence="2 3">JC4</strain>
    </source>
</reference>
<dbReference type="EMBL" id="JANHOH010000001">
    <property type="protein sequence ID" value="MCQ6958252.1"/>
    <property type="molecule type" value="Genomic_DNA"/>
</dbReference>
<keyword evidence="3" id="KW-1185">Reference proteome</keyword>
<dbReference type="RefSeq" id="WP_256538432.1">
    <property type="nucleotide sequence ID" value="NZ_JANHOH010000001.1"/>
</dbReference>
<gene>
    <name evidence="2" type="ORF">NPE20_09795</name>
</gene>
<dbReference type="Pfam" id="PF18962">
    <property type="entry name" value="Por_Secre_tail"/>
    <property type="match status" value="1"/>
</dbReference>
<evidence type="ECO:0000313" key="2">
    <source>
        <dbReference type="EMBL" id="MCQ6958252.1"/>
    </source>
</evidence>
<dbReference type="Proteomes" id="UP001204376">
    <property type="component" value="Unassembled WGS sequence"/>
</dbReference>
<proteinExistence type="predicted"/>
<evidence type="ECO:0000259" key="1">
    <source>
        <dbReference type="Pfam" id="PF18962"/>
    </source>
</evidence>
<comment type="caution">
    <text evidence="2">The sequence shown here is derived from an EMBL/GenBank/DDBJ whole genome shotgun (WGS) entry which is preliminary data.</text>
</comment>